<evidence type="ECO:0000256" key="1">
    <source>
        <dbReference type="SAM" id="MobiDB-lite"/>
    </source>
</evidence>
<keyword evidence="3" id="KW-1185">Reference proteome</keyword>
<feature type="region of interest" description="Disordered" evidence="1">
    <location>
        <begin position="1"/>
        <end position="22"/>
    </location>
</feature>
<dbReference type="Gramene" id="OMO88740">
    <property type="protein sequence ID" value="OMO88740"/>
    <property type="gene ID" value="CCACVL1_08234"/>
</dbReference>
<comment type="caution">
    <text evidence="2">The sequence shown here is derived from an EMBL/GenBank/DDBJ whole genome shotgun (WGS) entry which is preliminary data.</text>
</comment>
<sequence>NEISQLQNVHPVLQENPENLEL</sequence>
<reference evidence="2 3" key="1">
    <citation type="submission" date="2013-09" db="EMBL/GenBank/DDBJ databases">
        <title>Corchorus capsularis genome sequencing.</title>
        <authorList>
            <person name="Alam M."/>
            <person name="Haque M.S."/>
            <person name="Islam M.S."/>
            <person name="Emdad E.M."/>
            <person name="Islam M.M."/>
            <person name="Ahmed B."/>
            <person name="Halim A."/>
            <person name="Hossen Q.M.M."/>
            <person name="Hossain M.Z."/>
            <person name="Ahmed R."/>
            <person name="Khan M.M."/>
            <person name="Islam R."/>
            <person name="Rashid M.M."/>
            <person name="Khan S.A."/>
            <person name="Rahman M.S."/>
            <person name="Alam M."/>
        </authorList>
    </citation>
    <scope>NUCLEOTIDE SEQUENCE [LARGE SCALE GENOMIC DNA]</scope>
    <source>
        <strain evidence="3">cv. CVL-1</strain>
        <tissue evidence="2">Whole seedling</tissue>
    </source>
</reference>
<evidence type="ECO:0000313" key="2">
    <source>
        <dbReference type="EMBL" id="OMO88740.1"/>
    </source>
</evidence>
<protein>
    <submittedName>
        <fullName evidence="2">Uncharacterized protein</fullName>
    </submittedName>
</protein>
<evidence type="ECO:0000313" key="3">
    <source>
        <dbReference type="Proteomes" id="UP000188268"/>
    </source>
</evidence>
<gene>
    <name evidence="2" type="ORF">CCACVL1_08234</name>
</gene>
<proteinExistence type="predicted"/>
<accession>A0A1R3J1S3</accession>
<dbReference type="EMBL" id="AWWV01008927">
    <property type="protein sequence ID" value="OMO88740.1"/>
    <property type="molecule type" value="Genomic_DNA"/>
</dbReference>
<dbReference type="AlphaFoldDB" id="A0A1R3J1S3"/>
<name>A0A1R3J1S3_COCAP</name>
<organism evidence="2 3">
    <name type="scientific">Corchorus capsularis</name>
    <name type="common">Jute</name>
    <dbReference type="NCBI Taxonomy" id="210143"/>
    <lineage>
        <taxon>Eukaryota</taxon>
        <taxon>Viridiplantae</taxon>
        <taxon>Streptophyta</taxon>
        <taxon>Embryophyta</taxon>
        <taxon>Tracheophyta</taxon>
        <taxon>Spermatophyta</taxon>
        <taxon>Magnoliopsida</taxon>
        <taxon>eudicotyledons</taxon>
        <taxon>Gunneridae</taxon>
        <taxon>Pentapetalae</taxon>
        <taxon>rosids</taxon>
        <taxon>malvids</taxon>
        <taxon>Malvales</taxon>
        <taxon>Malvaceae</taxon>
        <taxon>Grewioideae</taxon>
        <taxon>Apeibeae</taxon>
        <taxon>Corchorus</taxon>
    </lineage>
</organism>
<feature type="non-terminal residue" evidence="2">
    <location>
        <position position="1"/>
    </location>
</feature>
<dbReference type="Proteomes" id="UP000188268">
    <property type="component" value="Unassembled WGS sequence"/>
</dbReference>